<dbReference type="Gene3D" id="1.20.1270.180">
    <property type="match status" value="1"/>
</dbReference>
<organism evidence="2 3">
    <name type="scientific">Acinetobacter indicus</name>
    <dbReference type="NCBI Taxonomy" id="756892"/>
    <lineage>
        <taxon>Bacteria</taxon>
        <taxon>Pseudomonadati</taxon>
        <taxon>Pseudomonadota</taxon>
        <taxon>Gammaproteobacteria</taxon>
        <taxon>Moraxellales</taxon>
        <taxon>Moraxellaceae</taxon>
        <taxon>Acinetobacter</taxon>
    </lineage>
</organism>
<evidence type="ECO:0000313" key="2">
    <source>
        <dbReference type="EMBL" id="QOW42673.1"/>
    </source>
</evidence>
<dbReference type="Proteomes" id="UP000593812">
    <property type="component" value="Chromosome"/>
</dbReference>
<feature type="domain" description="Lysozyme inhibitor LprI-like N-terminal" evidence="1">
    <location>
        <begin position="37"/>
        <end position="128"/>
    </location>
</feature>
<sequence length="132" mass="15664">MNVISKLFILNLLFISLNSYAVTPEDFLYPDALEVECKDGSPMQEDLMYCVSRSYLDSDKKLNIEYKKRMKLLKGTKKEKLLESQRLWLKNRKYKCICEYSAAEGGREAPIYLIDCYARENYKRVKFLENYQ</sequence>
<evidence type="ECO:0000259" key="1">
    <source>
        <dbReference type="Pfam" id="PF07007"/>
    </source>
</evidence>
<name>A0A6C0YN94_9GAMM</name>
<dbReference type="AlphaFoldDB" id="A0A6C0YN94"/>
<gene>
    <name evidence="2" type="ORF">G0027_07270</name>
</gene>
<dbReference type="EMBL" id="CP048654">
    <property type="protein sequence ID" value="QOW42673.1"/>
    <property type="molecule type" value="Genomic_DNA"/>
</dbReference>
<proteinExistence type="predicted"/>
<accession>A0A6C0YN94</accession>
<reference evidence="2 3" key="1">
    <citation type="submission" date="2020-02" db="EMBL/GenBank/DDBJ databases">
        <title>Tigecycline-resistant Acinetobacter species from pigs and migratory birds.</title>
        <authorList>
            <person name="Chen C."/>
            <person name="Sun J."/>
            <person name="Liao X.-P."/>
            <person name="Liu Y.-H."/>
        </authorList>
    </citation>
    <scope>NUCLEOTIDE SEQUENCE [LARGE SCALE GENOMIC DNA]</scope>
    <source>
        <strain evidence="2 3">C15_T</strain>
    </source>
</reference>
<evidence type="ECO:0000313" key="3">
    <source>
        <dbReference type="Proteomes" id="UP000593812"/>
    </source>
</evidence>
<dbReference type="Pfam" id="PF07007">
    <property type="entry name" value="LprI"/>
    <property type="match status" value="1"/>
</dbReference>
<dbReference type="RefSeq" id="WP_127801689.1">
    <property type="nucleotide sequence ID" value="NZ_CP039031.1"/>
</dbReference>
<dbReference type="InterPro" id="IPR009739">
    <property type="entry name" value="LprI-like_N"/>
</dbReference>
<dbReference type="PANTHER" id="PTHR39176:SF1">
    <property type="entry name" value="PERIPLASMIC PROTEIN"/>
    <property type="match status" value="1"/>
</dbReference>
<dbReference type="PANTHER" id="PTHR39176">
    <property type="entry name" value="PERIPLASMIC PROTEIN-RELATED"/>
    <property type="match status" value="1"/>
</dbReference>
<protein>
    <submittedName>
        <fullName evidence="2">DUF1311 domain-containing protein</fullName>
    </submittedName>
</protein>